<protein>
    <submittedName>
        <fullName evidence="2">Uncharacterized protein</fullName>
    </submittedName>
</protein>
<accession>A0AC34F807</accession>
<organism evidence="1 2">
    <name type="scientific">Panagrolaimus sp. ES5</name>
    <dbReference type="NCBI Taxonomy" id="591445"/>
    <lineage>
        <taxon>Eukaryota</taxon>
        <taxon>Metazoa</taxon>
        <taxon>Ecdysozoa</taxon>
        <taxon>Nematoda</taxon>
        <taxon>Chromadorea</taxon>
        <taxon>Rhabditida</taxon>
        <taxon>Tylenchina</taxon>
        <taxon>Panagrolaimomorpha</taxon>
        <taxon>Panagrolaimoidea</taxon>
        <taxon>Panagrolaimidae</taxon>
        <taxon>Panagrolaimus</taxon>
    </lineage>
</organism>
<evidence type="ECO:0000313" key="1">
    <source>
        <dbReference type="Proteomes" id="UP000887579"/>
    </source>
</evidence>
<name>A0AC34F807_9BILA</name>
<reference evidence="2" key="1">
    <citation type="submission" date="2022-11" db="UniProtKB">
        <authorList>
            <consortium name="WormBaseParasite"/>
        </authorList>
    </citation>
    <scope>IDENTIFICATION</scope>
</reference>
<dbReference type="Proteomes" id="UP000887579">
    <property type="component" value="Unplaced"/>
</dbReference>
<proteinExistence type="predicted"/>
<dbReference type="WBParaSite" id="ES5_v2.g12851.t1">
    <property type="protein sequence ID" value="ES5_v2.g12851.t1"/>
    <property type="gene ID" value="ES5_v2.g12851"/>
</dbReference>
<sequence length="309" mass="35493">MASFNIEIINDLSKNDKEIYAFADANADKDCILLTIYGAQTKKAIAKLGLKKMVFALEFGRVFSNSKLKAFILEIDGIPENIALIKLIRAQIALSGIPYVFFTQGEQMRSSILVASNISLKVGERIVEVLIDKDGYVVSELEYTDKGYIEREQRDCKPYRKMTAEKIRQRILGSNDPVKIICHANSSGEACTKFLTKNVLNNVPTSKLMIMEESLADYEEKFVFETVKWMFDKSYTKFYVCQLAFRNYMIKFKYGDNRYPLMVCKKDEVLPYNKVVTIPKSFLQFSVSFLYRVSLLILCYFKCFANENG</sequence>
<evidence type="ECO:0000313" key="2">
    <source>
        <dbReference type="WBParaSite" id="ES5_v2.g12851.t1"/>
    </source>
</evidence>